<name>A0A1I2ZGL2_9ACTN</name>
<dbReference type="InterPro" id="IPR003593">
    <property type="entry name" value="AAA+_ATPase"/>
</dbReference>
<dbReference type="RefSeq" id="WP_092887420.1">
    <property type="nucleotide sequence ID" value="NZ_FOOI01000016.1"/>
</dbReference>
<evidence type="ECO:0000313" key="10">
    <source>
        <dbReference type="Proteomes" id="UP000199052"/>
    </source>
</evidence>
<keyword evidence="2" id="KW-1003">Cell membrane</keyword>
<keyword evidence="11" id="KW-1185">Reference proteome</keyword>
<dbReference type="GO" id="GO:0005524">
    <property type="term" value="F:ATP binding"/>
    <property type="evidence" value="ECO:0007669"/>
    <property type="project" value="UniProtKB-KW"/>
</dbReference>
<evidence type="ECO:0000256" key="3">
    <source>
        <dbReference type="ARBA" id="ARBA00022741"/>
    </source>
</evidence>
<gene>
    <name evidence="8" type="ORF">FHR37_000825</name>
    <name evidence="9" type="ORF">SAMN05421678_11686</name>
</gene>
<dbReference type="SUPFAM" id="SSF50331">
    <property type="entry name" value="MOP-like"/>
    <property type="match status" value="1"/>
</dbReference>
<dbReference type="GO" id="GO:0016887">
    <property type="term" value="F:ATP hydrolysis activity"/>
    <property type="evidence" value="ECO:0007669"/>
    <property type="project" value="InterPro"/>
</dbReference>
<keyword evidence="9" id="KW-0762">Sugar transport</keyword>
<keyword evidence="4 9" id="KW-0067">ATP-binding</keyword>
<keyword evidence="3" id="KW-0547">Nucleotide-binding</keyword>
<dbReference type="EMBL" id="JACBZA010000001">
    <property type="protein sequence ID" value="NYH81974.1"/>
    <property type="molecule type" value="Genomic_DNA"/>
</dbReference>
<proteinExistence type="predicted"/>
<dbReference type="Proteomes" id="UP000533017">
    <property type="component" value="Unassembled WGS sequence"/>
</dbReference>
<dbReference type="CDD" id="cd03259">
    <property type="entry name" value="ABC_Carb_Solutes_like"/>
    <property type="match status" value="1"/>
</dbReference>
<evidence type="ECO:0000313" key="11">
    <source>
        <dbReference type="Proteomes" id="UP000533017"/>
    </source>
</evidence>
<dbReference type="EMBL" id="FOOI01000016">
    <property type="protein sequence ID" value="SFH36805.1"/>
    <property type="molecule type" value="Genomic_DNA"/>
</dbReference>
<keyword evidence="5" id="KW-0472">Membrane</keyword>
<dbReference type="InterPro" id="IPR015853">
    <property type="entry name" value="ABC_transpr_FbpC"/>
</dbReference>
<accession>A0A1I2ZGL2</accession>
<dbReference type="InterPro" id="IPR047641">
    <property type="entry name" value="ABC_transpr_MalK/UgpC-like"/>
</dbReference>
<dbReference type="Gene3D" id="3.40.50.300">
    <property type="entry name" value="P-loop containing nucleotide triphosphate hydrolases"/>
    <property type="match status" value="1"/>
</dbReference>
<dbReference type="FunFam" id="3.40.50.300:FF:000042">
    <property type="entry name" value="Maltose/maltodextrin ABC transporter, ATP-binding protein"/>
    <property type="match status" value="1"/>
</dbReference>
<dbReference type="InterPro" id="IPR012340">
    <property type="entry name" value="NA-bd_OB-fold"/>
</dbReference>
<dbReference type="STRING" id="504797.SAMN05421678_11686"/>
<feature type="domain" description="ABC transporter" evidence="7">
    <location>
        <begin position="4"/>
        <end position="240"/>
    </location>
</feature>
<evidence type="ECO:0000256" key="1">
    <source>
        <dbReference type="ARBA" id="ARBA00022448"/>
    </source>
</evidence>
<evidence type="ECO:0000256" key="5">
    <source>
        <dbReference type="ARBA" id="ARBA00023136"/>
    </source>
</evidence>
<dbReference type="Gene3D" id="2.40.50.100">
    <property type="match status" value="2"/>
</dbReference>
<dbReference type="GO" id="GO:0015408">
    <property type="term" value="F:ABC-type ferric iron transporter activity"/>
    <property type="evidence" value="ECO:0007669"/>
    <property type="project" value="InterPro"/>
</dbReference>
<dbReference type="OrthoDB" id="2550338at2"/>
<dbReference type="InterPro" id="IPR003439">
    <property type="entry name" value="ABC_transporter-like_ATP-bd"/>
</dbReference>
<dbReference type="InterPro" id="IPR027417">
    <property type="entry name" value="P-loop_NTPase"/>
</dbReference>
<dbReference type="GO" id="GO:0055052">
    <property type="term" value="C:ATP-binding cassette (ABC) transporter complex, substrate-binding subunit-containing"/>
    <property type="evidence" value="ECO:0007669"/>
    <property type="project" value="TreeGrafter"/>
</dbReference>
<evidence type="ECO:0000313" key="8">
    <source>
        <dbReference type="EMBL" id="NYH81974.1"/>
    </source>
</evidence>
<dbReference type="PANTHER" id="PTHR43875">
    <property type="entry name" value="MALTODEXTRIN IMPORT ATP-BINDING PROTEIN MSMX"/>
    <property type="match status" value="1"/>
</dbReference>
<protein>
    <submittedName>
        <fullName evidence="9">Multiple sugar transport system ATP-binding protein</fullName>
    </submittedName>
</protein>
<dbReference type="InterPro" id="IPR008995">
    <property type="entry name" value="Mo/tungstate-bd_C_term_dom"/>
</dbReference>
<sequence length="363" mass="38876">MSDLVMDGVRKVFTTRGRPPVEAVAHFDLEVRSGELVGLLGPSGCGKSTTLRMIAGLEDVTGGDIRVGGRSMLGLRPQRRNIGVAFENYALYPPLSVADNISFGLRARGGLSARALRERVEDLAERIGLRDILDDRPVNLSSGQKQRVALARAIAREPDVLLLDEPLSHLDAAQRDLTRRELRRLQRELGYTTVLVTHDQEEALSLADRVVVMEGGRVRQVGTPDEVYDDPADLFVAEFVGEPAMNLLTGLAGSGPAGQERVVGVRPEDVAVVCDESGGERGGGRGKRGGSGGGVEGDVGGEVVVVEDFCEYGLLTVELAATRQRIVVQTGPGPAQLPGQSVGLAFQRDRTYIFDTTTGGRVR</sequence>
<evidence type="ECO:0000256" key="6">
    <source>
        <dbReference type="SAM" id="MobiDB-lite"/>
    </source>
</evidence>
<keyword evidence="1" id="KW-0813">Transport</keyword>
<evidence type="ECO:0000256" key="4">
    <source>
        <dbReference type="ARBA" id="ARBA00022840"/>
    </source>
</evidence>
<organism evidence="9 10">
    <name type="scientific">Actinopolymorpha cephalotaxi</name>
    <dbReference type="NCBI Taxonomy" id="504797"/>
    <lineage>
        <taxon>Bacteria</taxon>
        <taxon>Bacillati</taxon>
        <taxon>Actinomycetota</taxon>
        <taxon>Actinomycetes</taxon>
        <taxon>Propionibacteriales</taxon>
        <taxon>Actinopolymorphaceae</taxon>
        <taxon>Actinopolymorpha</taxon>
    </lineage>
</organism>
<reference evidence="9 10" key="1">
    <citation type="submission" date="2016-10" db="EMBL/GenBank/DDBJ databases">
        <authorList>
            <person name="de Groot N.N."/>
        </authorList>
    </citation>
    <scope>NUCLEOTIDE SEQUENCE [LARGE SCALE GENOMIC DNA]</scope>
    <source>
        <strain evidence="9 10">CPCC 202808</strain>
    </source>
</reference>
<evidence type="ECO:0000256" key="2">
    <source>
        <dbReference type="ARBA" id="ARBA00022475"/>
    </source>
</evidence>
<dbReference type="SMART" id="SM00382">
    <property type="entry name" value="AAA"/>
    <property type="match status" value="1"/>
</dbReference>
<dbReference type="InterPro" id="IPR017871">
    <property type="entry name" value="ABC_transporter-like_CS"/>
</dbReference>
<evidence type="ECO:0000259" key="7">
    <source>
        <dbReference type="PROSITE" id="PS50893"/>
    </source>
</evidence>
<dbReference type="Pfam" id="PF00005">
    <property type="entry name" value="ABC_tran"/>
    <property type="match status" value="1"/>
</dbReference>
<dbReference type="Gene3D" id="2.40.50.140">
    <property type="entry name" value="Nucleic acid-binding proteins"/>
    <property type="match status" value="1"/>
</dbReference>
<reference evidence="8 11" key="2">
    <citation type="submission" date="2020-07" db="EMBL/GenBank/DDBJ databases">
        <title>Sequencing the genomes of 1000 actinobacteria strains.</title>
        <authorList>
            <person name="Klenk H.-P."/>
        </authorList>
    </citation>
    <scope>NUCLEOTIDE SEQUENCE [LARGE SCALE GENOMIC DNA]</scope>
    <source>
        <strain evidence="8 11">DSM 45117</strain>
    </source>
</reference>
<evidence type="ECO:0000313" key="9">
    <source>
        <dbReference type="EMBL" id="SFH36805.1"/>
    </source>
</evidence>
<dbReference type="PANTHER" id="PTHR43875:SF1">
    <property type="entry name" value="OSMOPROTECTIVE COMPOUNDS UPTAKE ATP-BINDING PROTEIN GGTA"/>
    <property type="match status" value="1"/>
</dbReference>
<dbReference type="Proteomes" id="UP000199052">
    <property type="component" value="Unassembled WGS sequence"/>
</dbReference>
<feature type="region of interest" description="Disordered" evidence="6">
    <location>
        <begin position="275"/>
        <end position="294"/>
    </location>
</feature>
<dbReference type="SUPFAM" id="SSF52540">
    <property type="entry name" value="P-loop containing nucleoside triphosphate hydrolases"/>
    <property type="match status" value="1"/>
</dbReference>
<dbReference type="AlphaFoldDB" id="A0A1I2ZGL2"/>
<dbReference type="PROSITE" id="PS00211">
    <property type="entry name" value="ABC_TRANSPORTER_1"/>
    <property type="match status" value="1"/>
</dbReference>
<dbReference type="PROSITE" id="PS50893">
    <property type="entry name" value="ABC_TRANSPORTER_2"/>
    <property type="match status" value="1"/>
</dbReference>